<sequence length="223" mass="25454">MDMKSGYEYHFRSSMDSSYEDSTDSGFETTVIIIIEIRTNFLVIKRTLDEYDEYDDEQIGSENLSATLRVPDDQLDDWIERLHGDDFSHITYRLKEYLMPGDEIQSLIHEVFDFAQEIMAVDPSIPVIPIVVDVDVCTVQLDGETLDDAIDRSVRPDCLIPLALFRPEWKRNDSVRRLNDYMLYGLPRIGVGVWGPHGEVSDLFGWAHGSGSDVFASLQACFS</sequence>
<organism evidence="1 2">
    <name type="scientific">Castilleja foliolosa</name>
    <dbReference type="NCBI Taxonomy" id="1961234"/>
    <lineage>
        <taxon>Eukaryota</taxon>
        <taxon>Viridiplantae</taxon>
        <taxon>Streptophyta</taxon>
        <taxon>Embryophyta</taxon>
        <taxon>Tracheophyta</taxon>
        <taxon>Spermatophyta</taxon>
        <taxon>Magnoliopsida</taxon>
        <taxon>eudicotyledons</taxon>
        <taxon>Gunneridae</taxon>
        <taxon>Pentapetalae</taxon>
        <taxon>asterids</taxon>
        <taxon>lamiids</taxon>
        <taxon>Lamiales</taxon>
        <taxon>Orobanchaceae</taxon>
        <taxon>Pedicularideae</taxon>
        <taxon>Castillejinae</taxon>
        <taxon>Castilleja</taxon>
    </lineage>
</organism>
<comment type="caution">
    <text evidence="1">The sequence shown here is derived from an EMBL/GenBank/DDBJ whole genome shotgun (WGS) entry which is preliminary data.</text>
</comment>
<evidence type="ECO:0000313" key="1">
    <source>
        <dbReference type="EMBL" id="KAL3627711.1"/>
    </source>
</evidence>
<dbReference type="EMBL" id="JAVIJP010000039">
    <property type="protein sequence ID" value="KAL3627711.1"/>
    <property type="molecule type" value="Genomic_DNA"/>
</dbReference>
<accession>A0ABD3CCZ8</accession>
<dbReference type="Proteomes" id="UP001632038">
    <property type="component" value="Unassembled WGS sequence"/>
</dbReference>
<reference evidence="2" key="1">
    <citation type="journal article" date="2024" name="IScience">
        <title>Strigolactones Initiate the Formation of Haustorium-like Structures in Castilleja.</title>
        <authorList>
            <person name="Buerger M."/>
            <person name="Peterson D."/>
            <person name="Chory J."/>
        </authorList>
    </citation>
    <scope>NUCLEOTIDE SEQUENCE [LARGE SCALE GENOMIC DNA]</scope>
</reference>
<evidence type="ECO:0000313" key="2">
    <source>
        <dbReference type="Proteomes" id="UP001632038"/>
    </source>
</evidence>
<protein>
    <submittedName>
        <fullName evidence="1">Uncharacterized protein</fullName>
    </submittedName>
</protein>
<name>A0ABD3CCZ8_9LAMI</name>
<gene>
    <name evidence="1" type="ORF">CASFOL_029074</name>
</gene>
<proteinExistence type="predicted"/>
<keyword evidence="2" id="KW-1185">Reference proteome</keyword>
<dbReference type="AlphaFoldDB" id="A0ABD3CCZ8"/>